<dbReference type="InterPro" id="IPR015943">
    <property type="entry name" value="WD40/YVTN_repeat-like_dom_sf"/>
</dbReference>
<dbReference type="GO" id="GO:0006261">
    <property type="term" value="P:DNA-templated DNA replication"/>
    <property type="evidence" value="ECO:0007669"/>
    <property type="project" value="TreeGrafter"/>
</dbReference>
<evidence type="ECO:0000256" key="3">
    <source>
        <dbReference type="PROSITE-ProRule" id="PRU00221"/>
    </source>
</evidence>
<dbReference type="PROSITE" id="PS50007">
    <property type="entry name" value="PIPLC_X_DOMAIN"/>
    <property type="match status" value="1"/>
</dbReference>
<dbReference type="Proteomes" id="UP000054359">
    <property type="component" value="Unassembled WGS sequence"/>
</dbReference>
<dbReference type="InterPro" id="IPR001680">
    <property type="entry name" value="WD40_rpt"/>
</dbReference>
<evidence type="ECO:0000313" key="6">
    <source>
        <dbReference type="Proteomes" id="UP000054359"/>
    </source>
</evidence>
<dbReference type="GO" id="GO:0006281">
    <property type="term" value="P:DNA repair"/>
    <property type="evidence" value="ECO:0007669"/>
    <property type="project" value="TreeGrafter"/>
</dbReference>
<reference evidence="5 6" key="1">
    <citation type="submission" date="2013-11" db="EMBL/GenBank/DDBJ databases">
        <title>Genome sequencing of Stegodyphus mimosarum.</title>
        <authorList>
            <person name="Bechsgaard J."/>
        </authorList>
    </citation>
    <scope>NUCLEOTIDE SEQUENCE [LARGE SCALE GENOMIC DNA]</scope>
</reference>
<dbReference type="PANTHER" id="PTHR19932:SF10">
    <property type="entry name" value="WD REPEAT AND HMG-BOX DNA-BINDING PROTEIN 1"/>
    <property type="match status" value="1"/>
</dbReference>
<organism evidence="5 6">
    <name type="scientific">Stegodyphus mimosarum</name>
    <name type="common">African social velvet spider</name>
    <dbReference type="NCBI Taxonomy" id="407821"/>
    <lineage>
        <taxon>Eukaryota</taxon>
        <taxon>Metazoa</taxon>
        <taxon>Ecdysozoa</taxon>
        <taxon>Arthropoda</taxon>
        <taxon>Chelicerata</taxon>
        <taxon>Arachnida</taxon>
        <taxon>Araneae</taxon>
        <taxon>Araneomorphae</taxon>
        <taxon>Entelegynae</taxon>
        <taxon>Eresoidea</taxon>
        <taxon>Eresidae</taxon>
        <taxon>Stegodyphus</taxon>
    </lineage>
</organism>
<dbReference type="InterPro" id="IPR036322">
    <property type="entry name" value="WD40_repeat_dom_sf"/>
</dbReference>
<dbReference type="PROSITE" id="PS00678">
    <property type="entry name" value="WD_REPEATS_1"/>
    <property type="match status" value="1"/>
</dbReference>
<evidence type="ECO:0000313" key="5">
    <source>
        <dbReference type="EMBL" id="KFM61805.1"/>
    </source>
</evidence>
<accession>A0A087T9L6</accession>
<dbReference type="SMART" id="SM00320">
    <property type="entry name" value="WD40"/>
    <property type="match status" value="3"/>
</dbReference>
<feature type="repeat" description="WD" evidence="3">
    <location>
        <begin position="7"/>
        <end position="39"/>
    </location>
</feature>
<feature type="non-terminal residue" evidence="5">
    <location>
        <position position="187"/>
    </location>
</feature>
<dbReference type="GO" id="GO:0003682">
    <property type="term" value="F:chromatin binding"/>
    <property type="evidence" value="ECO:0007669"/>
    <property type="project" value="TreeGrafter"/>
</dbReference>
<dbReference type="EMBL" id="KK114163">
    <property type="protein sequence ID" value="KFM61805.1"/>
    <property type="molecule type" value="Genomic_DNA"/>
</dbReference>
<keyword evidence="5" id="KW-0238">DNA-binding</keyword>
<dbReference type="GO" id="GO:0003677">
    <property type="term" value="F:DNA binding"/>
    <property type="evidence" value="ECO:0007669"/>
    <property type="project" value="UniProtKB-KW"/>
</dbReference>
<dbReference type="GO" id="GO:0000278">
    <property type="term" value="P:mitotic cell cycle"/>
    <property type="evidence" value="ECO:0007669"/>
    <property type="project" value="TreeGrafter"/>
</dbReference>
<gene>
    <name evidence="5" type="ORF">X975_05135</name>
</gene>
<name>A0A087T9L6_STEMI</name>
<dbReference type="OrthoDB" id="427368at2759"/>
<dbReference type="PROSITE" id="PS50294">
    <property type="entry name" value="WD_REPEATS_REGION"/>
    <property type="match status" value="1"/>
</dbReference>
<feature type="repeat" description="WD" evidence="3">
    <location>
        <begin position="129"/>
        <end position="170"/>
    </location>
</feature>
<dbReference type="Gene3D" id="2.130.10.10">
    <property type="entry name" value="YVTN repeat-like/Quinoprotein amine dehydrogenase"/>
    <property type="match status" value="1"/>
</dbReference>
<feature type="domain" description="WDHD1 first WD40" evidence="4">
    <location>
        <begin position="7"/>
        <end position="187"/>
    </location>
</feature>
<evidence type="ECO:0000256" key="1">
    <source>
        <dbReference type="ARBA" id="ARBA00022574"/>
    </source>
</evidence>
<dbReference type="SUPFAM" id="SSF50978">
    <property type="entry name" value="WD40 repeat-like"/>
    <property type="match status" value="1"/>
</dbReference>
<evidence type="ECO:0000256" key="2">
    <source>
        <dbReference type="ARBA" id="ARBA00022737"/>
    </source>
</evidence>
<protein>
    <submittedName>
        <fullName evidence="5">WD repeat and HMG-box DNA-binding protein 1</fullName>
    </submittedName>
</protein>
<sequence length="187" mass="20649">MEDTSLRYAHNEGHTDVCYDDSGQYLFTHGTDGDVRMWEGFDDDDPVSHHIGDQVSSIAFKNGTLYVASDAFSASSYAFPSITFERIVAQYNTAVYHIVCSSDGKLVASGGGDFLIKVFDTTEKILNAFRGHDGPILSLCFDPEQKYLASSSCDGTLKIWNLSDQECIKTLNLFKKCNDFCTATSLC</sequence>
<evidence type="ECO:0000259" key="4">
    <source>
        <dbReference type="Pfam" id="PF24817"/>
    </source>
</evidence>
<dbReference type="AlphaFoldDB" id="A0A087T9L6"/>
<dbReference type="PROSITE" id="PS50082">
    <property type="entry name" value="WD_REPEATS_2"/>
    <property type="match status" value="2"/>
</dbReference>
<dbReference type="PANTHER" id="PTHR19932">
    <property type="entry name" value="WD REPEAT AND HMG-BOX DNA BINDING PROTEIN"/>
    <property type="match status" value="1"/>
</dbReference>
<dbReference type="OMA" id="ATEFAYC"/>
<proteinExistence type="predicted"/>
<dbReference type="InterPro" id="IPR019775">
    <property type="entry name" value="WD40_repeat_CS"/>
</dbReference>
<dbReference type="InterPro" id="IPR057646">
    <property type="entry name" value="WD40_WDHD1_1st"/>
</dbReference>
<keyword evidence="2" id="KW-0677">Repeat</keyword>
<dbReference type="STRING" id="407821.A0A087T9L6"/>
<keyword evidence="6" id="KW-1185">Reference proteome</keyword>
<keyword evidence="1 3" id="KW-0853">WD repeat</keyword>
<dbReference type="Pfam" id="PF24817">
    <property type="entry name" value="WD40_WDHD1_1st"/>
    <property type="match status" value="1"/>
</dbReference>
<dbReference type="GO" id="GO:0043596">
    <property type="term" value="C:nuclear replication fork"/>
    <property type="evidence" value="ECO:0007669"/>
    <property type="project" value="TreeGrafter"/>
</dbReference>